<sequence>MTPGGNLHVTLPGHRPFILLRMHEGGVLPVPMRLDTLILDSDALTLHITCRLNFKTSLPVRVAEARFEIDPDAPLLKLTPPEPEKETAHGG</sequence>
<organism evidence="1 2">
    <name type="scientific">Xenorhabdus bovienii str. puntauvense</name>
    <dbReference type="NCBI Taxonomy" id="1398201"/>
    <lineage>
        <taxon>Bacteria</taxon>
        <taxon>Pseudomonadati</taxon>
        <taxon>Pseudomonadota</taxon>
        <taxon>Gammaproteobacteria</taxon>
        <taxon>Enterobacterales</taxon>
        <taxon>Morganellaceae</taxon>
        <taxon>Xenorhabdus</taxon>
    </lineage>
</organism>
<comment type="caution">
    <text evidence="1">The sequence shown here is derived from an EMBL/GenBank/DDBJ whole genome shotgun (WGS) entry which is preliminary data.</text>
</comment>
<name>A0A077N059_XENBV</name>
<dbReference type="EMBL" id="CBSW010000039">
    <property type="protein sequence ID" value="CDG95451.1"/>
    <property type="molecule type" value="Genomic_DNA"/>
</dbReference>
<evidence type="ECO:0000313" key="1">
    <source>
        <dbReference type="EMBL" id="CDG95451.1"/>
    </source>
</evidence>
<gene>
    <name evidence="1" type="ORF">XBP1_1330001</name>
</gene>
<proteinExistence type="predicted"/>
<protein>
    <submittedName>
        <fullName evidence="1">Uncharacterized protein</fullName>
    </submittedName>
</protein>
<dbReference type="HOGENOM" id="CLU_2426274_0_0_6"/>
<accession>A0A077N059</accession>
<reference evidence="1" key="1">
    <citation type="submission" date="2013-07" db="EMBL/GenBank/DDBJ databases">
        <title>Sub-species coevolution in mutualistic symbiosis.</title>
        <authorList>
            <person name="Murfin K."/>
            <person name="Klassen J."/>
            <person name="Lee M."/>
            <person name="Forst S."/>
            <person name="Stock P."/>
            <person name="Goodrich-Blair H."/>
        </authorList>
    </citation>
    <scope>NUCLEOTIDE SEQUENCE [LARGE SCALE GENOMIC DNA]</scope>
    <source>
        <strain evidence="1">Puntauvense</strain>
    </source>
</reference>
<evidence type="ECO:0000313" key="2">
    <source>
        <dbReference type="Proteomes" id="UP000028511"/>
    </source>
</evidence>
<dbReference type="AlphaFoldDB" id="A0A077N059"/>
<dbReference type="Proteomes" id="UP000028511">
    <property type="component" value="Unassembled WGS sequence"/>
</dbReference>